<dbReference type="AlphaFoldDB" id="A0A081R6P9"/>
<dbReference type="PATRIC" id="fig|1303.44.peg.884"/>
<sequence>MDPNQFQDFLPLVTGFLGGATSAGVFAGPIQTLQDWWYINYGHNVSNQAALLKATHEANVEKLKNDILQEVATIPPENVQNPSIKILGPALDASRYYIEEEELRKMFAKVIASSLDNRKSESIHSSFVEIIKQLDVLDAKILSFLKKEKIGVQAAVATMRMYRKTENGTRTVFPLIFLTDEFYDFQKNSISLVNLERLGLISIKTDTWLSHESNYDFIKNHPVTVGILKKFPDIKLDKACFTVTDYGKNFIDVCVVE</sequence>
<protein>
    <recommendedName>
        <fullName evidence="3">Phage protein</fullName>
    </recommendedName>
</protein>
<reference evidence="1 2" key="1">
    <citation type="submission" date="2014-05" db="EMBL/GenBank/DDBJ databases">
        <authorList>
            <person name="Daugherty S.C."/>
            <person name="Tallon L.J."/>
            <person name="Sadzewicz L."/>
            <person name="Kilian M."/>
            <person name="Tettelin H."/>
        </authorList>
    </citation>
    <scope>NUCLEOTIDE SEQUENCE [LARGE SCALE GENOMIC DNA]</scope>
    <source>
        <strain evidence="1 2">SK143</strain>
    </source>
</reference>
<comment type="caution">
    <text evidence="1">The sequence shown here is derived from an EMBL/GenBank/DDBJ whole genome shotgun (WGS) entry which is preliminary data.</text>
</comment>
<evidence type="ECO:0000313" key="2">
    <source>
        <dbReference type="Proteomes" id="UP000028098"/>
    </source>
</evidence>
<dbReference type="Gene3D" id="3.30.110.190">
    <property type="match status" value="1"/>
</dbReference>
<proteinExistence type="predicted"/>
<evidence type="ECO:0008006" key="3">
    <source>
        <dbReference type="Google" id="ProtNLM"/>
    </source>
</evidence>
<accession>A0A081R6P9</accession>
<dbReference type="Proteomes" id="UP000028098">
    <property type="component" value="Unassembled WGS sequence"/>
</dbReference>
<dbReference type="EMBL" id="JPGB01000004">
    <property type="protein sequence ID" value="KEQ50872.1"/>
    <property type="molecule type" value="Genomic_DNA"/>
</dbReference>
<dbReference type="InterPro" id="IPR025506">
    <property type="entry name" value="Abi_alpha"/>
</dbReference>
<organism evidence="1 2">
    <name type="scientific">Streptococcus oralis</name>
    <dbReference type="NCBI Taxonomy" id="1303"/>
    <lineage>
        <taxon>Bacteria</taxon>
        <taxon>Bacillati</taxon>
        <taxon>Bacillota</taxon>
        <taxon>Bacilli</taxon>
        <taxon>Lactobacillales</taxon>
        <taxon>Streptococcaceae</taxon>
        <taxon>Streptococcus</taxon>
    </lineage>
</organism>
<name>A0A081R6P9_STROR</name>
<gene>
    <name evidence="1" type="ORF">SK143_0933</name>
</gene>
<evidence type="ECO:0000313" key="1">
    <source>
        <dbReference type="EMBL" id="KEQ50872.1"/>
    </source>
</evidence>
<dbReference type="RefSeq" id="WP_042902483.1">
    <property type="nucleotide sequence ID" value="NZ_JPGB01000004.1"/>
</dbReference>
<dbReference type="Pfam" id="PF14337">
    <property type="entry name" value="Abi_alpha"/>
    <property type="match status" value="1"/>
</dbReference>